<comment type="similarity">
    <text evidence="2">Belongs to the peptidase S54 family.</text>
</comment>
<dbReference type="SUPFAM" id="SSF144091">
    <property type="entry name" value="Rhomboid-like"/>
    <property type="match status" value="1"/>
</dbReference>
<dbReference type="Proteomes" id="UP001209229">
    <property type="component" value="Unassembled WGS sequence"/>
</dbReference>
<reference evidence="10" key="1">
    <citation type="submission" date="2022-10" db="EMBL/GenBank/DDBJ databases">
        <authorList>
            <person name="Yu W.X."/>
        </authorList>
    </citation>
    <scope>NUCLEOTIDE SEQUENCE</scope>
    <source>
        <strain evidence="10">AAT</strain>
    </source>
</reference>
<evidence type="ECO:0000256" key="6">
    <source>
        <dbReference type="ARBA" id="ARBA00023136"/>
    </source>
</evidence>
<proteinExistence type="inferred from homology"/>
<feature type="transmembrane region" description="Helical" evidence="7">
    <location>
        <begin position="164"/>
        <end position="190"/>
    </location>
</feature>
<evidence type="ECO:0000313" key="10">
    <source>
        <dbReference type="EMBL" id="MCW3785099.1"/>
    </source>
</evidence>
<feature type="transmembrane region" description="Helical" evidence="7">
    <location>
        <begin position="105"/>
        <end position="127"/>
    </location>
</feature>
<sequence>MPIADELKQSFKMGGVVTRLIYINIGVFLVVRILYAVYTLTFNDPYFPLTHWLSVPASPENLIFQPWSLITYMFLHFEFMHILFNMLTLFWFGRIFLQYFNPRQLLGVYFMGGISGALLYILSYNLFPALQNFAPSAIMMGASASVMAIIFASAKYSPNFKVHLLLIGPVKLIHLAIALLIMDVIGVGAMNNTGGHLAHIGGALFGLFFASRVIKGKDITMKFNRFMDNFVSIFSRKPKMKVTHTTNKRPMSDMEYNAQKRKKQSNIDHILEKIKASGYDSLTKQEKEDLFNASNN</sequence>
<keyword evidence="3 7" id="KW-0812">Transmembrane</keyword>
<dbReference type="Gene3D" id="1.20.1540.10">
    <property type="entry name" value="Rhomboid-like"/>
    <property type="match status" value="1"/>
</dbReference>
<keyword evidence="5 7" id="KW-1133">Transmembrane helix</keyword>
<feature type="transmembrane region" description="Helical" evidence="7">
    <location>
        <begin position="20"/>
        <end position="38"/>
    </location>
</feature>
<evidence type="ECO:0000256" key="2">
    <source>
        <dbReference type="ARBA" id="ARBA00009045"/>
    </source>
</evidence>
<dbReference type="PANTHER" id="PTHR43731">
    <property type="entry name" value="RHOMBOID PROTEASE"/>
    <property type="match status" value="1"/>
</dbReference>
<evidence type="ECO:0000256" key="5">
    <source>
        <dbReference type="ARBA" id="ARBA00022989"/>
    </source>
</evidence>
<keyword evidence="6 7" id="KW-0472">Membrane</keyword>
<evidence type="ECO:0000256" key="4">
    <source>
        <dbReference type="ARBA" id="ARBA00022801"/>
    </source>
</evidence>
<keyword evidence="4" id="KW-0378">Hydrolase</keyword>
<evidence type="ECO:0000256" key="7">
    <source>
        <dbReference type="SAM" id="Phobius"/>
    </source>
</evidence>
<dbReference type="InterPro" id="IPR050925">
    <property type="entry name" value="Rhomboid_protease_S54"/>
</dbReference>
<feature type="transmembrane region" description="Helical" evidence="7">
    <location>
        <begin position="69"/>
        <end position="93"/>
    </location>
</feature>
<dbReference type="InterPro" id="IPR035952">
    <property type="entry name" value="Rhomboid-like_sf"/>
</dbReference>
<dbReference type="AlphaFoldDB" id="A0AAE3M0U4"/>
<feature type="transmembrane region" description="Helical" evidence="7">
    <location>
        <begin position="196"/>
        <end position="214"/>
    </location>
</feature>
<dbReference type="InterPro" id="IPR046483">
    <property type="entry name" value="DUF6576"/>
</dbReference>
<feature type="domain" description="Peptidase S54 rhomboid" evidence="8">
    <location>
        <begin position="65"/>
        <end position="211"/>
    </location>
</feature>
<comment type="subcellular location">
    <subcellularLocation>
        <location evidence="1">Membrane</location>
        <topology evidence="1">Multi-pass membrane protein</topology>
    </subcellularLocation>
</comment>
<dbReference type="GO" id="GO:0006508">
    <property type="term" value="P:proteolysis"/>
    <property type="evidence" value="ECO:0007669"/>
    <property type="project" value="UniProtKB-KW"/>
</dbReference>
<dbReference type="RefSeq" id="WP_301188670.1">
    <property type="nucleotide sequence ID" value="NZ_JAPDPJ010000001.1"/>
</dbReference>
<name>A0AAE3M0U4_9BACT</name>
<dbReference type="GO" id="GO:0016020">
    <property type="term" value="C:membrane"/>
    <property type="evidence" value="ECO:0007669"/>
    <property type="project" value="UniProtKB-SubCell"/>
</dbReference>
<dbReference type="EMBL" id="JAPDPJ010000001">
    <property type="protein sequence ID" value="MCW3785099.1"/>
    <property type="molecule type" value="Genomic_DNA"/>
</dbReference>
<protein>
    <submittedName>
        <fullName evidence="10">Rhomboid family intramembrane serine protease</fullName>
    </submittedName>
</protein>
<dbReference type="InterPro" id="IPR022764">
    <property type="entry name" value="Peptidase_S54_rhomboid_dom"/>
</dbReference>
<comment type="caution">
    <text evidence="10">The sequence shown here is derived from an EMBL/GenBank/DDBJ whole genome shotgun (WGS) entry which is preliminary data.</text>
</comment>
<feature type="domain" description="DUF6576" evidence="9">
    <location>
        <begin position="253"/>
        <end position="294"/>
    </location>
</feature>
<dbReference type="GO" id="GO:0004252">
    <property type="term" value="F:serine-type endopeptidase activity"/>
    <property type="evidence" value="ECO:0007669"/>
    <property type="project" value="InterPro"/>
</dbReference>
<organism evidence="10 11">
    <name type="scientific">Plebeiibacterium sediminum</name>
    <dbReference type="NCBI Taxonomy" id="2992112"/>
    <lineage>
        <taxon>Bacteria</taxon>
        <taxon>Pseudomonadati</taxon>
        <taxon>Bacteroidota</taxon>
        <taxon>Bacteroidia</taxon>
        <taxon>Marinilabiliales</taxon>
        <taxon>Marinilabiliaceae</taxon>
        <taxon>Plebeiibacterium</taxon>
    </lineage>
</organism>
<gene>
    <name evidence="10" type="ORF">OM075_01405</name>
</gene>
<dbReference type="Pfam" id="PF20216">
    <property type="entry name" value="DUF6576"/>
    <property type="match status" value="1"/>
</dbReference>
<evidence type="ECO:0000256" key="3">
    <source>
        <dbReference type="ARBA" id="ARBA00022692"/>
    </source>
</evidence>
<dbReference type="PANTHER" id="PTHR43731:SF14">
    <property type="entry name" value="PRESENILIN-ASSOCIATED RHOMBOID-LIKE PROTEIN, MITOCHONDRIAL"/>
    <property type="match status" value="1"/>
</dbReference>
<keyword evidence="10" id="KW-0645">Protease</keyword>
<dbReference type="Pfam" id="PF01694">
    <property type="entry name" value="Rhomboid"/>
    <property type="match status" value="1"/>
</dbReference>
<accession>A0AAE3M0U4</accession>
<evidence type="ECO:0000313" key="11">
    <source>
        <dbReference type="Proteomes" id="UP001209229"/>
    </source>
</evidence>
<feature type="transmembrane region" description="Helical" evidence="7">
    <location>
        <begin position="133"/>
        <end position="152"/>
    </location>
</feature>
<evidence type="ECO:0000259" key="9">
    <source>
        <dbReference type="Pfam" id="PF20216"/>
    </source>
</evidence>
<evidence type="ECO:0000259" key="8">
    <source>
        <dbReference type="Pfam" id="PF01694"/>
    </source>
</evidence>
<keyword evidence="11" id="KW-1185">Reference proteome</keyword>
<evidence type="ECO:0000256" key="1">
    <source>
        <dbReference type="ARBA" id="ARBA00004141"/>
    </source>
</evidence>